<name>A0A4R6DAQ9_9MICO</name>
<dbReference type="OrthoDB" id="3350993at2"/>
<dbReference type="PANTHER" id="PTHR12110">
    <property type="entry name" value="HYDROXYPYRUVATE ISOMERASE"/>
    <property type="match status" value="1"/>
</dbReference>
<evidence type="ECO:0000256" key="1">
    <source>
        <dbReference type="ARBA" id="ARBA00023277"/>
    </source>
</evidence>
<evidence type="ECO:0000313" key="4">
    <source>
        <dbReference type="Proteomes" id="UP000295764"/>
    </source>
</evidence>
<dbReference type="Proteomes" id="UP000295764">
    <property type="component" value="Unassembled WGS sequence"/>
</dbReference>
<dbReference type="STRING" id="2035.RU06_14360"/>
<dbReference type="AlphaFoldDB" id="A0A4R6DAQ9"/>
<gene>
    <name evidence="3" type="ORF">EDF64_11912</name>
</gene>
<keyword evidence="3" id="KW-0413">Isomerase</keyword>
<comment type="caution">
    <text evidence="3">The sequence shown here is derived from an EMBL/GenBank/DDBJ whole genome shotgun (WGS) entry which is preliminary data.</text>
</comment>
<dbReference type="Gene3D" id="3.20.20.150">
    <property type="entry name" value="Divalent-metal-dependent TIM barrel enzymes"/>
    <property type="match status" value="1"/>
</dbReference>
<organism evidence="3 4">
    <name type="scientific">Curtobacterium flaccumfaciens</name>
    <dbReference type="NCBI Taxonomy" id="2035"/>
    <lineage>
        <taxon>Bacteria</taxon>
        <taxon>Bacillati</taxon>
        <taxon>Actinomycetota</taxon>
        <taxon>Actinomycetes</taxon>
        <taxon>Micrococcales</taxon>
        <taxon>Microbacteriaceae</taxon>
        <taxon>Curtobacterium</taxon>
    </lineage>
</organism>
<feature type="domain" description="Xylose isomerase-like TIM barrel" evidence="2">
    <location>
        <begin position="33"/>
        <end position="257"/>
    </location>
</feature>
<protein>
    <submittedName>
        <fullName evidence="3">Sugar phosphate isomerase/epimerase</fullName>
    </submittedName>
</protein>
<evidence type="ECO:0000259" key="2">
    <source>
        <dbReference type="Pfam" id="PF01261"/>
    </source>
</evidence>
<dbReference type="Pfam" id="PF01261">
    <property type="entry name" value="AP_endonuc_2"/>
    <property type="match status" value="1"/>
</dbReference>
<reference evidence="3 4" key="1">
    <citation type="submission" date="2019-03" db="EMBL/GenBank/DDBJ databases">
        <title>Genomic analyses of the natural microbiome of Caenorhabditis elegans.</title>
        <authorList>
            <person name="Samuel B."/>
        </authorList>
    </citation>
    <scope>NUCLEOTIDE SEQUENCE [LARGE SCALE GENOMIC DNA]</scope>
    <source>
        <strain evidence="3 4">JUb65</strain>
    </source>
</reference>
<dbReference type="PANTHER" id="PTHR12110:SF52">
    <property type="entry name" value="XYLOSE ISOMERASE"/>
    <property type="match status" value="1"/>
</dbReference>
<dbReference type="InterPro" id="IPR050312">
    <property type="entry name" value="IolE/XylAMocC-like"/>
</dbReference>
<dbReference type="InterPro" id="IPR013022">
    <property type="entry name" value="Xyl_isomerase-like_TIM-brl"/>
</dbReference>
<dbReference type="RefSeq" id="WP_133521270.1">
    <property type="nucleotide sequence ID" value="NZ_SNVW01000019.1"/>
</dbReference>
<dbReference type="InterPro" id="IPR036237">
    <property type="entry name" value="Xyl_isomerase-like_sf"/>
</dbReference>
<sequence length="281" mass="30812">MTSLLGLSTYAYFWRMSDRVSDPVSLDDAMRDAAAHDGVALFQICDHLPLDTATDDRLAAIRALAEDLGLALEVGTRGTRPEHLARYLHVAQQLGATLVRSMWTSGDDQPDALETERRLREALPAYEAAGVTLALETYEVVATADLVTVVEAIGSDHLGICLDPANTVARLEHPADVVAAAAPHTKNWHVKDSAFTRSPGWVGFQYTGVRTGTGILDYAAVRAAVEPDRRGVNRVIEFWLPWQDEHAGAEPRPGETPAETTTRIEAEWTEHTIEYIRSNES</sequence>
<keyword evidence="1" id="KW-0119">Carbohydrate metabolism</keyword>
<dbReference type="EMBL" id="SNVW01000019">
    <property type="protein sequence ID" value="TDN41521.1"/>
    <property type="molecule type" value="Genomic_DNA"/>
</dbReference>
<evidence type="ECO:0000313" key="3">
    <source>
        <dbReference type="EMBL" id="TDN41521.1"/>
    </source>
</evidence>
<proteinExistence type="predicted"/>
<dbReference type="GO" id="GO:0016853">
    <property type="term" value="F:isomerase activity"/>
    <property type="evidence" value="ECO:0007669"/>
    <property type="project" value="UniProtKB-KW"/>
</dbReference>
<accession>A0A4R6DAQ9</accession>
<dbReference type="SUPFAM" id="SSF51658">
    <property type="entry name" value="Xylose isomerase-like"/>
    <property type="match status" value="1"/>
</dbReference>